<dbReference type="InterPro" id="IPR052212">
    <property type="entry name" value="PH-like_domain"/>
</dbReference>
<keyword evidence="1" id="KW-1133">Transmembrane helix</keyword>
<protein>
    <submittedName>
        <fullName evidence="2">Uncharacterized protein</fullName>
    </submittedName>
</protein>
<dbReference type="Proteomes" id="UP001434883">
    <property type="component" value="Unassembled WGS sequence"/>
</dbReference>
<gene>
    <name evidence="2" type="ORF">XENOCAPTIV_008112</name>
</gene>
<dbReference type="PANTHER" id="PTHR12156:SF23">
    <property type="entry name" value="PLECKSTRIN HOMOLOGY-LIKE DOMAIN FAMILY B MEMBER 1"/>
    <property type="match status" value="1"/>
</dbReference>
<proteinExistence type="predicted"/>
<reference evidence="2 3" key="1">
    <citation type="submission" date="2021-06" db="EMBL/GenBank/DDBJ databases">
        <authorList>
            <person name="Palmer J.M."/>
        </authorList>
    </citation>
    <scope>NUCLEOTIDE SEQUENCE [LARGE SCALE GENOMIC DNA]</scope>
    <source>
        <strain evidence="2 3">XC_2019</strain>
        <tissue evidence="2">Muscle</tissue>
    </source>
</reference>
<keyword evidence="1" id="KW-0812">Transmembrane</keyword>
<keyword evidence="1" id="KW-0472">Membrane</keyword>
<sequence>MQASQDCEKILKDRMATLQQLHKEQDVLCNLEKRYHTLTGGRNFPKSTSSMKEVKFLNRNRFTSTNLTLFMWMVLLIAPVPPLLTTPPLSSSHAELSRNAMPPINLERWYQDIMAAGGPQSCPPPLPAKSFSTRRHGQVNSLTHENLLSCS</sequence>
<feature type="transmembrane region" description="Helical" evidence="1">
    <location>
        <begin position="65"/>
        <end position="84"/>
    </location>
</feature>
<evidence type="ECO:0000313" key="3">
    <source>
        <dbReference type="Proteomes" id="UP001434883"/>
    </source>
</evidence>
<name>A0ABV0RVI8_9TELE</name>
<dbReference type="PANTHER" id="PTHR12156">
    <property type="entry name" value="PLECKSTRIN HOMOLOGY-LIKE DOMAIN, FAMILY B, MEMBER 3"/>
    <property type="match status" value="1"/>
</dbReference>
<dbReference type="EMBL" id="JAHRIN010059009">
    <property type="protein sequence ID" value="MEQ2211588.1"/>
    <property type="molecule type" value="Genomic_DNA"/>
</dbReference>
<comment type="caution">
    <text evidence="2">The sequence shown here is derived from an EMBL/GenBank/DDBJ whole genome shotgun (WGS) entry which is preliminary data.</text>
</comment>
<organism evidence="2 3">
    <name type="scientific">Xenoophorus captivus</name>
    <dbReference type="NCBI Taxonomy" id="1517983"/>
    <lineage>
        <taxon>Eukaryota</taxon>
        <taxon>Metazoa</taxon>
        <taxon>Chordata</taxon>
        <taxon>Craniata</taxon>
        <taxon>Vertebrata</taxon>
        <taxon>Euteleostomi</taxon>
        <taxon>Actinopterygii</taxon>
        <taxon>Neopterygii</taxon>
        <taxon>Teleostei</taxon>
        <taxon>Neoteleostei</taxon>
        <taxon>Acanthomorphata</taxon>
        <taxon>Ovalentaria</taxon>
        <taxon>Atherinomorphae</taxon>
        <taxon>Cyprinodontiformes</taxon>
        <taxon>Goodeidae</taxon>
        <taxon>Xenoophorus</taxon>
    </lineage>
</organism>
<accession>A0ABV0RVI8</accession>
<keyword evidence="3" id="KW-1185">Reference proteome</keyword>
<evidence type="ECO:0000256" key="1">
    <source>
        <dbReference type="SAM" id="Phobius"/>
    </source>
</evidence>
<evidence type="ECO:0000313" key="2">
    <source>
        <dbReference type="EMBL" id="MEQ2211588.1"/>
    </source>
</evidence>